<protein>
    <recommendedName>
        <fullName evidence="4">Lipoprotein SmpA/OmlA domain-containing protein</fullName>
    </recommendedName>
</protein>
<keyword evidence="3" id="KW-1185">Reference proteome</keyword>
<comment type="caution">
    <text evidence="2">The sequence shown here is derived from an EMBL/GenBank/DDBJ whole genome shotgun (WGS) entry which is preliminary data.</text>
</comment>
<accession>A0A7W5BET0</accession>
<dbReference type="Proteomes" id="UP000541535">
    <property type="component" value="Unassembled WGS sequence"/>
</dbReference>
<keyword evidence="1" id="KW-0732">Signal</keyword>
<organism evidence="2 3">
    <name type="scientific">Pseudoduganella violacea</name>
    <dbReference type="NCBI Taxonomy" id="1715466"/>
    <lineage>
        <taxon>Bacteria</taxon>
        <taxon>Pseudomonadati</taxon>
        <taxon>Pseudomonadota</taxon>
        <taxon>Betaproteobacteria</taxon>
        <taxon>Burkholderiales</taxon>
        <taxon>Oxalobacteraceae</taxon>
        <taxon>Telluria group</taxon>
        <taxon>Pseudoduganella</taxon>
    </lineage>
</organism>
<evidence type="ECO:0008006" key="4">
    <source>
        <dbReference type="Google" id="ProtNLM"/>
    </source>
</evidence>
<dbReference type="AlphaFoldDB" id="A0A7W5BET0"/>
<name>A0A7W5BET0_9BURK</name>
<dbReference type="EMBL" id="JACHXD010000020">
    <property type="protein sequence ID" value="MBB3121799.1"/>
    <property type="molecule type" value="Genomic_DNA"/>
</dbReference>
<evidence type="ECO:0000313" key="2">
    <source>
        <dbReference type="EMBL" id="MBB3121799.1"/>
    </source>
</evidence>
<gene>
    <name evidence="2" type="ORF">FHS03_004891</name>
</gene>
<sequence length="118" mass="12571">MKKTLCAAVLCALALTLTGCASTGNGAIKTLTQEGAAQAIVIGKSTKADISESFGSASVTKFSNGYELWLYQLGFSKMVDSLPYVNLVLSSAENKRELSILFDKTGVVKKYQLVDQLP</sequence>
<reference evidence="2 3" key="1">
    <citation type="submission" date="2020-08" db="EMBL/GenBank/DDBJ databases">
        <title>Genomic Encyclopedia of Type Strains, Phase III (KMG-III): the genomes of soil and plant-associated and newly described type strains.</title>
        <authorList>
            <person name="Whitman W."/>
        </authorList>
    </citation>
    <scope>NUCLEOTIDE SEQUENCE [LARGE SCALE GENOMIC DNA]</scope>
    <source>
        <strain evidence="2 3">CECT 8897</strain>
    </source>
</reference>
<feature type="chain" id="PRO_5031020260" description="Lipoprotein SmpA/OmlA domain-containing protein" evidence="1">
    <location>
        <begin position="22"/>
        <end position="118"/>
    </location>
</feature>
<evidence type="ECO:0000313" key="3">
    <source>
        <dbReference type="Proteomes" id="UP000541535"/>
    </source>
</evidence>
<dbReference type="RefSeq" id="WP_183443492.1">
    <property type="nucleotide sequence ID" value="NZ_JACHXD010000020.1"/>
</dbReference>
<feature type="signal peptide" evidence="1">
    <location>
        <begin position="1"/>
        <end position="21"/>
    </location>
</feature>
<dbReference type="PROSITE" id="PS51257">
    <property type="entry name" value="PROKAR_LIPOPROTEIN"/>
    <property type="match status" value="1"/>
</dbReference>
<evidence type="ECO:0000256" key="1">
    <source>
        <dbReference type="SAM" id="SignalP"/>
    </source>
</evidence>
<proteinExistence type="predicted"/>